<accession>A0A820M4C4</accession>
<proteinExistence type="predicted"/>
<organism evidence="6 11">
    <name type="scientific">Rotaria socialis</name>
    <dbReference type="NCBI Taxonomy" id="392032"/>
    <lineage>
        <taxon>Eukaryota</taxon>
        <taxon>Metazoa</taxon>
        <taxon>Spiralia</taxon>
        <taxon>Gnathifera</taxon>
        <taxon>Rotifera</taxon>
        <taxon>Eurotatoria</taxon>
        <taxon>Bdelloidea</taxon>
        <taxon>Philodinida</taxon>
        <taxon>Philodinidae</taxon>
        <taxon>Rotaria</taxon>
    </lineage>
</organism>
<dbReference type="EMBL" id="CAJOBQ010002516">
    <property type="protein sequence ID" value="CAF4564680.1"/>
    <property type="molecule type" value="Genomic_DNA"/>
</dbReference>
<dbReference type="EMBL" id="CAJNYU010002939">
    <property type="protein sequence ID" value="CAF3613102.1"/>
    <property type="molecule type" value="Genomic_DNA"/>
</dbReference>
<evidence type="ECO:0000313" key="5">
    <source>
        <dbReference type="EMBL" id="CAF3618247.1"/>
    </source>
</evidence>
<dbReference type="Proteomes" id="UP000663851">
    <property type="component" value="Unassembled WGS sequence"/>
</dbReference>
<dbReference type="Proteomes" id="UP000663838">
    <property type="component" value="Unassembled WGS sequence"/>
</dbReference>
<gene>
    <name evidence="4" type="ORF">FME351_LOCUS22547</name>
    <name evidence="2" type="ORF">GRG538_LOCUS14435</name>
    <name evidence="7" type="ORF">HFQ381_LOCUS26077</name>
    <name evidence="5" type="ORF">KIK155_LOCUS21779</name>
    <name evidence="1" type="ORF">LUA448_LOCUS17225</name>
    <name evidence="9" type="ORF">QYT958_LOCUS15606</name>
    <name evidence="3" type="ORF">TIS948_LOCUS33163</name>
    <name evidence="10" type="ORF">TOA249_LOCUS23722</name>
    <name evidence="8" type="ORF">TSG867_LOCUS25539</name>
    <name evidence="6" type="ORF">UJA718_LOCUS16900</name>
</gene>
<protein>
    <submittedName>
        <fullName evidence="6">Uncharacterized protein</fullName>
    </submittedName>
</protein>
<dbReference type="Proteomes" id="UP000663869">
    <property type="component" value="Unassembled WGS sequence"/>
</dbReference>
<keyword evidence="11" id="KW-1185">Reference proteome</keyword>
<reference evidence="6" key="1">
    <citation type="submission" date="2021-02" db="EMBL/GenBank/DDBJ databases">
        <authorList>
            <person name="Nowell W R."/>
        </authorList>
    </citation>
    <scope>NUCLEOTIDE SEQUENCE</scope>
</reference>
<evidence type="ECO:0000313" key="1">
    <source>
        <dbReference type="EMBL" id="CAF3397178.1"/>
    </source>
</evidence>
<dbReference type="Proteomes" id="UP000663825">
    <property type="component" value="Unassembled WGS sequence"/>
</dbReference>
<evidence type="ECO:0000313" key="10">
    <source>
        <dbReference type="EMBL" id="CAF4806858.1"/>
    </source>
</evidence>
<dbReference type="AlphaFoldDB" id="A0A820M4C4"/>
<comment type="caution">
    <text evidence="6">The sequence shown here is derived from an EMBL/GenBank/DDBJ whole genome shotgun (WGS) entry which is preliminary data.</text>
</comment>
<dbReference type="EMBL" id="CAJOBS010002315">
    <property type="protein sequence ID" value="CAF4806858.1"/>
    <property type="molecule type" value="Genomic_DNA"/>
</dbReference>
<dbReference type="EMBL" id="CAJOBP010002675">
    <property type="protein sequence ID" value="CAF4368059.1"/>
    <property type="molecule type" value="Genomic_DNA"/>
</dbReference>
<dbReference type="Proteomes" id="UP000663872">
    <property type="component" value="Unassembled WGS sequence"/>
</dbReference>
<dbReference type="Proteomes" id="UP000663865">
    <property type="component" value="Unassembled WGS sequence"/>
</dbReference>
<name>A0A820M4C4_9BILA</name>
<dbReference type="EMBL" id="CAJOBO010003048">
    <property type="protein sequence ID" value="CAF4478891.1"/>
    <property type="molecule type" value="Genomic_DNA"/>
</dbReference>
<evidence type="ECO:0000313" key="11">
    <source>
        <dbReference type="Proteomes" id="UP000663873"/>
    </source>
</evidence>
<evidence type="ECO:0000313" key="9">
    <source>
        <dbReference type="EMBL" id="CAF4663127.1"/>
    </source>
</evidence>
<evidence type="ECO:0000313" key="7">
    <source>
        <dbReference type="EMBL" id="CAF4478891.1"/>
    </source>
</evidence>
<dbReference type="EMBL" id="CAJNYD010002172">
    <property type="protein sequence ID" value="CAF3397178.1"/>
    <property type="molecule type" value="Genomic_DNA"/>
</dbReference>
<evidence type="ECO:0000313" key="2">
    <source>
        <dbReference type="EMBL" id="CAF3453902.1"/>
    </source>
</evidence>
<dbReference type="Proteomes" id="UP000663848">
    <property type="component" value="Unassembled WGS sequence"/>
</dbReference>
<dbReference type="Proteomes" id="UP000663873">
    <property type="component" value="Unassembled WGS sequence"/>
</dbReference>
<dbReference type="EMBL" id="CAJOBR010002189">
    <property type="protein sequence ID" value="CAF4663127.1"/>
    <property type="molecule type" value="Genomic_DNA"/>
</dbReference>
<dbReference type="Proteomes" id="UP000663862">
    <property type="component" value="Unassembled WGS sequence"/>
</dbReference>
<dbReference type="Proteomes" id="UP000663833">
    <property type="component" value="Unassembled WGS sequence"/>
</dbReference>
<evidence type="ECO:0000313" key="4">
    <source>
        <dbReference type="EMBL" id="CAF3613102.1"/>
    </source>
</evidence>
<sequence length="125" mass="14659">MASCTTCNWCAKNIDSIVTTSNELFCCSTCKEYYNLDIHIMHVLDIAIVNGREMKIDKAWNRLFNLLFKSSLCLYAHHRDDIGIELGWLYEIYMLSTKNNLNSIRTSIVIEHLNNFLYFLRHTTK</sequence>
<dbReference type="EMBL" id="CAJNYV010003859">
    <property type="protein sequence ID" value="CAF3618247.1"/>
    <property type="molecule type" value="Genomic_DNA"/>
</dbReference>
<evidence type="ECO:0000313" key="6">
    <source>
        <dbReference type="EMBL" id="CAF4368059.1"/>
    </source>
</evidence>
<dbReference type="EMBL" id="CAJNXB010006129">
    <property type="protein sequence ID" value="CAF3468514.1"/>
    <property type="molecule type" value="Genomic_DNA"/>
</dbReference>
<evidence type="ECO:0000313" key="3">
    <source>
        <dbReference type="EMBL" id="CAF3468514.1"/>
    </source>
</evidence>
<dbReference type="EMBL" id="CAJNYT010002187">
    <property type="protein sequence ID" value="CAF3453902.1"/>
    <property type="molecule type" value="Genomic_DNA"/>
</dbReference>
<evidence type="ECO:0000313" key="8">
    <source>
        <dbReference type="EMBL" id="CAF4564680.1"/>
    </source>
</evidence>